<keyword evidence="3" id="KW-1185">Reference proteome</keyword>
<gene>
    <name evidence="2" type="ORF">ACFSDX_02465</name>
</gene>
<evidence type="ECO:0000259" key="1">
    <source>
        <dbReference type="PROSITE" id="PS50042"/>
    </source>
</evidence>
<dbReference type="SMART" id="SM00100">
    <property type="entry name" value="cNMP"/>
    <property type="match status" value="1"/>
</dbReference>
<accession>A0ABW4QNZ0</accession>
<dbReference type="CDD" id="cd00038">
    <property type="entry name" value="CAP_ED"/>
    <property type="match status" value="1"/>
</dbReference>
<dbReference type="InterPro" id="IPR018488">
    <property type="entry name" value="cNMP-bd_CS"/>
</dbReference>
<feature type="domain" description="Cyclic nucleotide-binding" evidence="1">
    <location>
        <begin position="360"/>
        <end position="475"/>
    </location>
</feature>
<protein>
    <submittedName>
        <fullName evidence="2">Cyclic nucleotide-binding domain-containing protein</fullName>
    </submittedName>
</protein>
<evidence type="ECO:0000313" key="2">
    <source>
        <dbReference type="EMBL" id="MFD1871273.1"/>
    </source>
</evidence>
<dbReference type="PANTHER" id="PTHR23011:SF28">
    <property type="entry name" value="CYCLIC NUCLEOTIDE-BINDING DOMAIN CONTAINING PROTEIN"/>
    <property type="match status" value="1"/>
</dbReference>
<dbReference type="Pfam" id="PF00027">
    <property type="entry name" value="cNMP_binding"/>
    <property type="match status" value="1"/>
</dbReference>
<comment type="caution">
    <text evidence="2">The sequence shown here is derived from an EMBL/GenBank/DDBJ whole genome shotgun (WGS) entry which is preliminary data.</text>
</comment>
<dbReference type="PROSITE" id="PS00889">
    <property type="entry name" value="CNMP_BINDING_2"/>
    <property type="match status" value="1"/>
</dbReference>
<dbReference type="PANTHER" id="PTHR23011">
    <property type="entry name" value="CYCLIC NUCLEOTIDE-BINDING DOMAIN CONTAINING PROTEIN"/>
    <property type="match status" value="1"/>
</dbReference>
<evidence type="ECO:0000313" key="3">
    <source>
        <dbReference type="Proteomes" id="UP001597197"/>
    </source>
</evidence>
<sequence>MNKWRSFSDLCQQLRPLLGWALGKPAHSLAPASPPPPPPRAALAPLLAGHGRSARAGWRTAADTLVQHADASLPLLQEGLGQAADEPALHRLAQACARIGSPAARQLLVELAQRPDLAGRAAGLRALGSLPRTAAEGHVFHRLAEEELRLAQHLLHGMQAAKADLRAALAYEVHQGRQRLLGTLLQVYEQPPLLLAQRRLAHLPAEHQAEALEPLAAMLPQPLYRALQALLDGGQLSGKTQVLDDLLGPLATAAPAEALVVRRGAAAFSAWTIGVALRRWHPQPATVAHLVPHLHAASALVRESAVAVLRQLPVLRPSAYDRLCTQFSTLDFPAMAAPDPTAPACASERERVLMLKGTALFAETPENVLAAIVPIMQEVKYGDGQEIFAKGALGTSLFIVCHGEVTILDGAHHLATFGPGDFFGELAMLDAAPRSATAAARGAVVVFRLDQEDFYDLMEERHEVLRNILRGLCRRLRQQNEHSQAVA</sequence>
<proteinExistence type="predicted"/>
<dbReference type="Gene3D" id="2.60.120.10">
    <property type="entry name" value="Jelly Rolls"/>
    <property type="match status" value="1"/>
</dbReference>
<dbReference type="SUPFAM" id="SSF51206">
    <property type="entry name" value="cAMP-binding domain-like"/>
    <property type="match status" value="1"/>
</dbReference>
<reference evidence="3" key="1">
    <citation type="journal article" date="2019" name="Int. J. Syst. Evol. Microbiol.">
        <title>The Global Catalogue of Microorganisms (GCM) 10K type strain sequencing project: providing services to taxonomists for standard genome sequencing and annotation.</title>
        <authorList>
            <consortium name="The Broad Institute Genomics Platform"/>
            <consortium name="The Broad Institute Genome Sequencing Center for Infectious Disease"/>
            <person name="Wu L."/>
            <person name="Ma J."/>
        </authorList>
    </citation>
    <scope>NUCLEOTIDE SEQUENCE [LARGE SCALE GENOMIC DNA]</scope>
    <source>
        <strain evidence="3">CGMCC 1.15795</strain>
    </source>
</reference>
<dbReference type="InterPro" id="IPR014710">
    <property type="entry name" value="RmlC-like_jellyroll"/>
</dbReference>
<name>A0ABW4QNZ0_9BACT</name>
<dbReference type="Proteomes" id="UP001597197">
    <property type="component" value="Unassembled WGS sequence"/>
</dbReference>
<dbReference type="EMBL" id="JBHUFD010000001">
    <property type="protein sequence ID" value="MFD1871273.1"/>
    <property type="molecule type" value="Genomic_DNA"/>
</dbReference>
<organism evidence="2 3">
    <name type="scientific">Hymenobacter bucti</name>
    <dbReference type="NCBI Taxonomy" id="1844114"/>
    <lineage>
        <taxon>Bacteria</taxon>
        <taxon>Pseudomonadati</taxon>
        <taxon>Bacteroidota</taxon>
        <taxon>Cytophagia</taxon>
        <taxon>Cytophagales</taxon>
        <taxon>Hymenobacteraceae</taxon>
        <taxon>Hymenobacter</taxon>
    </lineage>
</organism>
<dbReference type="PROSITE" id="PS50042">
    <property type="entry name" value="CNMP_BINDING_3"/>
    <property type="match status" value="1"/>
</dbReference>
<dbReference type="InterPro" id="IPR000595">
    <property type="entry name" value="cNMP-bd_dom"/>
</dbReference>
<dbReference type="RefSeq" id="WP_382311616.1">
    <property type="nucleotide sequence ID" value="NZ_JBHUFD010000001.1"/>
</dbReference>
<dbReference type="InterPro" id="IPR018490">
    <property type="entry name" value="cNMP-bd_dom_sf"/>
</dbReference>